<feature type="domain" description="ABC transporter" evidence="10">
    <location>
        <begin position="55"/>
        <end position="293"/>
    </location>
</feature>
<dbReference type="GO" id="GO:0140359">
    <property type="term" value="F:ABC-type transporter activity"/>
    <property type="evidence" value="ECO:0007669"/>
    <property type="project" value="InterPro"/>
</dbReference>
<gene>
    <name evidence="11" type="primary">ABCG4</name>
    <name evidence="11" type="ORF">AWC38_SpisGene1049</name>
</gene>
<feature type="transmembrane region" description="Helical" evidence="9">
    <location>
        <begin position="425"/>
        <end position="448"/>
    </location>
</feature>
<evidence type="ECO:0000313" key="11">
    <source>
        <dbReference type="EMBL" id="PFX33967.1"/>
    </source>
</evidence>
<keyword evidence="4 9" id="KW-0812">Transmembrane</keyword>
<sequence>MENFISGRAENYKTAVKCCSGEDASSVDSKDSMLEAGEYLERLSFWQRPRQRVDLEFNDVAYSVKQGRQERKTIVHGVSGEFKSGELVAVLGPSGAGKSTLINILAGYRTKEANGQVLVNGMERNLRQFRKMSCYIMQDDVLLPHLTVMESMMVSANLHLRESLSFEEKERVINEILLNLGLTETTNTRLNEISGGQRKRLAIALELVNNPPMIFLDEPTSGLDSSSAFQCISLMRTLAHGGRTVVCTIHQPSAKLFEMFDKLYILAEGNCLFQGTVQDLIPYLASEGLVCPKYHNPADYIIEVASGEYGENVIPSLVKAWKAREEAVTQKKSLTSSTNCSYDSRNMVVSMLPNCNVKTSTDSIIHAASQTTQFLVLFKRAAQSIFRDRIFTHLRFVSTASVGLLIGLLYHGIGNDGSKVFNNTGCLFFSLLFLMFTSLMPTVLTFPMEKLVFIREHLNNWYSLKSYYLANTMADVPLQILFPVIYCTIVYFMTDQPNEGLRYTQFVAVTILTCLVAQSIGLLIGTVAPSLPTAVYVAPVTGIPVLLFSGFFVNFDTIPKYMQWLTYVSYARYSWEGTVVAIYGNKRGPLECKDKRCIFTNSEDVLASMDVEENALYLEGAKVYFDCLVLVLFFIILRLAAYLVLRYKVKSYH</sequence>
<dbReference type="InterPro" id="IPR027417">
    <property type="entry name" value="P-loop_NTPase"/>
</dbReference>
<keyword evidence="7 9" id="KW-1133">Transmembrane helix</keyword>
<dbReference type="SUPFAM" id="SSF52540">
    <property type="entry name" value="P-loop containing nucleoside triphosphate hydrolases"/>
    <property type="match status" value="1"/>
</dbReference>
<evidence type="ECO:0000256" key="2">
    <source>
        <dbReference type="ARBA" id="ARBA00005814"/>
    </source>
</evidence>
<proteinExistence type="inferred from homology"/>
<dbReference type="Pfam" id="PF00005">
    <property type="entry name" value="ABC_tran"/>
    <property type="match status" value="1"/>
</dbReference>
<dbReference type="GO" id="GO:0005524">
    <property type="term" value="F:ATP binding"/>
    <property type="evidence" value="ECO:0007669"/>
    <property type="project" value="UniProtKB-KW"/>
</dbReference>
<evidence type="ECO:0000259" key="10">
    <source>
        <dbReference type="PROSITE" id="PS50893"/>
    </source>
</evidence>
<keyword evidence="12" id="KW-1185">Reference proteome</keyword>
<dbReference type="CDD" id="cd03213">
    <property type="entry name" value="ABCG_EPDR"/>
    <property type="match status" value="1"/>
</dbReference>
<keyword evidence="8 9" id="KW-0472">Membrane</keyword>
<dbReference type="PANTHER" id="PTHR48041">
    <property type="entry name" value="ABC TRANSPORTER G FAMILY MEMBER 28"/>
    <property type="match status" value="1"/>
</dbReference>
<feature type="transmembrane region" description="Helical" evidence="9">
    <location>
        <begin position="534"/>
        <end position="555"/>
    </location>
</feature>
<organism evidence="11 12">
    <name type="scientific">Stylophora pistillata</name>
    <name type="common">Smooth cauliflower coral</name>
    <dbReference type="NCBI Taxonomy" id="50429"/>
    <lineage>
        <taxon>Eukaryota</taxon>
        <taxon>Metazoa</taxon>
        <taxon>Cnidaria</taxon>
        <taxon>Anthozoa</taxon>
        <taxon>Hexacorallia</taxon>
        <taxon>Scleractinia</taxon>
        <taxon>Astrocoeniina</taxon>
        <taxon>Pocilloporidae</taxon>
        <taxon>Stylophora</taxon>
    </lineage>
</organism>
<dbReference type="GO" id="GO:0016887">
    <property type="term" value="F:ATP hydrolysis activity"/>
    <property type="evidence" value="ECO:0007669"/>
    <property type="project" value="InterPro"/>
</dbReference>
<evidence type="ECO:0000256" key="1">
    <source>
        <dbReference type="ARBA" id="ARBA00004141"/>
    </source>
</evidence>
<keyword evidence="5" id="KW-0547">Nucleotide-binding</keyword>
<evidence type="ECO:0000256" key="6">
    <source>
        <dbReference type="ARBA" id="ARBA00022840"/>
    </source>
</evidence>
<dbReference type="GO" id="GO:0005886">
    <property type="term" value="C:plasma membrane"/>
    <property type="evidence" value="ECO:0007669"/>
    <property type="project" value="TreeGrafter"/>
</dbReference>
<evidence type="ECO:0000256" key="3">
    <source>
        <dbReference type="ARBA" id="ARBA00022448"/>
    </source>
</evidence>
<dbReference type="AlphaFoldDB" id="A0A2B4SZV8"/>
<accession>A0A2B4SZV8</accession>
<dbReference type="PROSITE" id="PS50893">
    <property type="entry name" value="ABC_TRANSPORTER_2"/>
    <property type="match status" value="1"/>
</dbReference>
<dbReference type="Gene3D" id="3.40.50.300">
    <property type="entry name" value="P-loop containing nucleotide triphosphate hydrolases"/>
    <property type="match status" value="1"/>
</dbReference>
<evidence type="ECO:0000256" key="9">
    <source>
        <dbReference type="SAM" id="Phobius"/>
    </source>
</evidence>
<dbReference type="InterPro" id="IPR050352">
    <property type="entry name" value="ABCG_transporters"/>
</dbReference>
<comment type="similarity">
    <text evidence="2">Belongs to the ABC transporter superfamily. ABCG family. Eye pigment precursor importer (TC 3.A.1.204) subfamily.</text>
</comment>
<dbReference type="Pfam" id="PF01061">
    <property type="entry name" value="ABC2_membrane"/>
    <property type="match status" value="1"/>
</dbReference>
<feature type="transmembrane region" description="Helical" evidence="9">
    <location>
        <begin position="394"/>
        <end position="413"/>
    </location>
</feature>
<keyword evidence="6 11" id="KW-0067">ATP-binding</keyword>
<dbReference type="Proteomes" id="UP000225706">
    <property type="component" value="Unassembled WGS sequence"/>
</dbReference>
<dbReference type="InterPro" id="IPR017871">
    <property type="entry name" value="ABC_transporter-like_CS"/>
</dbReference>
<feature type="transmembrane region" description="Helical" evidence="9">
    <location>
        <begin position="506"/>
        <end position="528"/>
    </location>
</feature>
<evidence type="ECO:0000256" key="5">
    <source>
        <dbReference type="ARBA" id="ARBA00022741"/>
    </source>
</evidence>
<evidence type="ECO:0000256" key="7">
    <source>
        <dbReference type="ARBA" id="ARBA00022989"/>
    </source>
</evidence>
<comment type="caution">
    <text evidence="11">The sequence shown here is derived from an EMBL/GenBank/DDBJ whole genome shotgun (WGS) entry which is preliminary data.</text>
</comment>
<evidence type="ECO:0000313" key="12">
    <source>
        <dbReference type="Proteomes" id="UP000225706"/>
    </source>
</evidence>
<dbReference type="InterPro" id="IPR013525">
    <property type="entry name" value="ABC2_TM"/>
</dbReference>
<dbReference type="InterPro" id="IPR003593">
    <property type="entry name" value="AAA+_ATPase"/>
</dbReference>
<evidence type="ECO:0000256" key="8">
    <source>
        <dbReference type="ARBA" id="ARBA00023136"/>
    </source>
</evidence>
<dbReference type="PROSITE" id="PS00211">
    <property type="entry name" value="ABC_TRANSPORTER_1"/>
    <property type="match status" value="1"/>
</dbReference>
<protein>
    <submittedName>
        <fullName evidence="11">ATP-binding cassette sub-family G member 4</fullName>
    </submittedName>
</protein>
<reference evidence="12" key="1">
    <citation type="journal article" date="2017" name="bioRxiv">
        <title>Comparative analysis of the genomes of Stylophora pistillata and Acropora digitifera provides evidence for extensive differences between species of corals.</title>
        <authorList>
            <person name="Voolstra C.R."/>
            <person name="Li Y."/>
            <person name="Liew Y.J."/>
            <person name="Baumgarten S."/>
            <person name="Zoccola D."/>
            <person name="Flot J.-F."/>
            <person name="Tambutte S."/>
            <person name="Allemand D."/>
            <person name="Aranda M."/>
        </authorList>
    </citation>
    <scope>NUCLEOTIDE SEQUENCE [LARGE SCALE GENOMIC DNA]</scope>
</reference>
<dbReference type="SMART" id="SM00382">
    <property type="entry name" value="AAA"/>
    <property type="match status" value="1"/>
</dbReference>
<dbReference type="OrthoDB" id="66620at2759"/>
<dbReference type="EMBL" id="LSMT01000007">
    <property type="protein sequence ID" value="PFX33967.1"/>
    <property type="molecule type" value="Genomic_DNA"/>
</dbReference>
<dbReference type="InterPro" id="IPR043926">
    <property type="entry name" value="ABCG_dom"/>
</dbReference>
<name>A0A2B4SZV8_STYPI</name>
<dbReference type="InterPro" id="IPR003439">
    <property type="entry name" value="ABC_transporter-like_ATP-bd"/>
</dbReference>
<dbReference type="PANTHER" id="PTHR48041:SF78">
    <property type="entry name" value="ABC TRANSPORTER EXPRESSED IN TRACHEA, ISOFORM A"/>
    <property type="match status" value="1"/>
</dbReference>
<keyword evidence="3" id="KW-0813">Transport</keyword>
<dbReference type="Pfam" id="PF19055">
    <property type="entry name" value="ABC2_membrane_7"/>
    <property type="match status" value="1"/>
</dbReference>
<dbReference type="FunFam" id="3.40.50.300:FF:000891">
    <property type="entry name" value="ATP-binding cassette sub-family G member"/>
    <property type="match status" value="1"/>
</dbReference>
<feature type="transmembrane region" description="Helical" evidence="9">
    <location>
        <begin position="623"/>
        <end position="645"/>
    </location>
</feature>
<feature type="transmembrane region" description="Helical" evidence="9">
    <location>
        <begin position="468"/>
        <end position="494"/>
    </location>
</feature>
<comment type="subcellular location">
    <subcellularLocation>
        <location evidence="1">Membrane</location>
        <topology evidence="1">Multi-pass membrane protein</topology>
    </subcellularLocation>
</comment>
<evidence type="ECO:0000256" key="4">
    <source>
        <dbReference type="ARBA" id="ARBA00022692"/>
    </source>
</evidence>